<dbReference type="GO" id="GO:0005524">
    <property type="term" value="F:ATP binding"/>
    <property type="evidence" value="ECO:0007669"/>
    <property type="project" value="UniProtKB-KW"/>
</dbReference>
<dbReference type="GO" id="GO:0042626">
    <property type="term" value="F:ATPase-coupled transmembrane transporter activity"/>
    <property type="evidence" value="ECO:0007669"/>
    <property type="project" value="TreeGrafter"/>
</dbReference>
<feature type="compositionally biased region" description="Pro residues" evidence="5">
    <location>
        <begin position="225"/>
        <end position="238"/>
    </location>
</feature>
<feature type="region of interest" description="Disordered" evidence="5">
    <location>
        <begin position="219"/>
        <end position="258"/>
    </location>
</feature>
<evidence type="ECO:0000313" key="8">
    <source>
        <dbReference type="Proteomes" id="UP001218218"/>
    </source>
</evidence>
<keyword evidence="4" id="KW-0067">ATP-binding</keyword>
<proteinExistence type="inferred from homology"/>
<organism evidence="7 8">
    <name type="scientific">Mycena albidolilacea</name>
    <dbReference type="NCBI Taxonomy" id="1033008"/>
    <lineage>
        <taxon>Eukaryota</taxon>
        <taxon>Fungi</taxon>
        <taxon>Dikarya</taxon>
        <taxon>Basidiomycota</taxon>
        <taxon>Agaricomycotina</taxon>
        <taxon>Agaricomycetes</taxon>
        <taxon>Agaricomycetidae</taxon>
        <taxon>Agaricales</taxon>
        <taxon>Marasmiineae</taxon>
        <taxon>Mycenaceae</taxon>
        <taxon>Mycena</taxon>
    </lineage>
</organism>
<dbReference type="EMBL" id="JARIHO010000103">
    <property type="protein sequence ID" value="KAJ7303726.1"/>
    <property type="molecule type" value="Genomic_DNA"/>
</dbReference>
<dbReference type="GO" id="GO:0016020">
    <property type="term" value="C:membrane"/>
    <property type="evidence" value="ECO:0007669"/>
    <property type="project" value="UniProtKB-SubCell"/>
</dbReference>
<comment type="subcellular location">
    <subcellularLocation>
        <location evidence="1">Membrane</location>
        <topology evidence="1">Multi-pass membrane protein</topology>
    </subcellularLocation>
</comment>
<sequence length="758" mass="83791">MPAPPGKRRPAGVYITSTFLPHHPRPERAAPRLLFQPTNPRPERAQIPAPSSPAPSTPVPIRFRATPPQCIHMPPRTSPRPHHIIPPPFLCPRSSPVPLPPGFPARTVPHPFGYFRRIPFNIPWLAPCANKISIRSFYSTSAPTLAQIKGLCTGITLYLCRFTRRCAPARVCAATPVPSHLAAASTVRPRLTPRLCRVFHAHVAPSSTTRALMPPLASALSRTLPGPPSSHTRPPPVSIPLRRSPPAARAGPIKPLSPYELTPSVGSLARLPAAASEHPQPPHPSSSQPPLFTCPQSMVRLPTTPMITSRRCYAIGAPHACVRMRLLSFSVHTPLRYDRAYDLPCSFGSHILPHPAASPFPHSFHPDIPAHKFLNSTITTGLPSQSCRILLFFCLRLESPTLFRLRLRRTHPISVFSTAGTPEEPAWVFGGRVAYCPQTTSIQNASLPDNMLFGRPWDEDKYWHGDLTEMCVLPMRGVYKWRKGHQSSGGQKQRVNIARALHYDTEVVLFDDPLSAVRQCYNFQGGRPRTARRFVACELQLRRPTPQPTPSTLKPPALTSCEFAADLASTAGPPSQFLKKNLHKPAILTTILDLAHTTSSHPSSRTFARARATAANERTSAPSHFPGIPLCRLHVHRRRSTFQIVCPWSPAISTFLQIRALALVLIAKNMDPASPSNLGTVLLCRGSRPMWLLEAPCERPQYPLEIRVVYPSAKIITSRLIGDGMAGIMRMFLVYLTFAVYPQVMPTVRLFESLHHGE</sequence>
<dbReference type="InterPro" id="IPR050173">
    <property type="entry name" value="ABC_transporter_C-like"/>
</dbReference>
<evidence type="ECO:0000256" key="1">
    <source>
        <dbReference type="ARBA" id="ARBA00004141"/>
    </source>
</evidence>
<gene>
    <name evidence="7" type="ORF">DFH08DRAFT_976899</name>
</gene>
<feature type="region of interest" description="Disordered" evidence="5">
    <location>
        <begin position="1"/>
        <end position="59"/>
    </location>
</feature>
<dbReference type="PANTHER" id="PTHR24223">
    <property type="entry name" value="ATP-BINDING CASSETTE SUB-FAMILY C"/>
    <property type="match status" value="1"/>
</dbReference>
<feature type="compositionally biased region" description="Basic residues" evidence="5">
    <location>
        <begin position="1"/>
        <end position="10"/>
    </location>
</feature>
<feature type="domain" description="ABC transporter" evidence="6">
    <location>
        <begin position="428"/>
        <end position="514"/>
    </location>
</feature>
<dbReference type="Gene3D" id="3.40.50.300">
    <property type="entry name" value="P-loop containing nucleotide triphosphate hydrolases"/>
    <property type="match status" value="1"/>
</dbReference>
<dbReference type="PANTHER" id="PTHR24223:SF456">
    <property type="entry name" value="MULTIDRUG RESISTANCE-ASSOCIATED PROTEIN LETHAL(2)03659"/>
    <property type="match status" value="1"/>
</dbReference>
<keyword evidence="3" id="KW-0547">Nucleotide-binding</keyword>
<comment type="similarity">
    <text evidence="2">Belongs to the ABC transporter superfamily. ABCC family. Conjugate transporter (TC 3.A.1.208) subfamily.</text>
</comment>
<evidence type="ECO:0000256" key="5">
    <source>
        <dbReference type="SAM" id="MobiDB-lite"/>
    </source>
</evidence>
<evidence type="ECO:0000313" key="7">
    <source>
        <dbReference type="EMBL" id="KAJ7303726.1"/>
    </source>
</evidence>
<name>A0AAD6Z2A1_9AGAR</name>
<dbReference type="Pfam" id="PF00005">
    <property type="entry name" value="ABC_tran"/>
    <property type="match status" value="1"/>
</dbReference>
<dbReference type="AlphaFoldDB" id="A0AAD6Z2A1"/>
<dbReference type="GO" id="GO:0016887">
    <property type="term" value="F:ATP hydrolysis activity"/>
    <property type="evidence" value="ECO:0007669"/>
    <property type="project" value="InterPro"/>
</dbReference>
<keyword evidence="8" id="KW-1185">Reference proteome</keyword>
<evidence type="ECO:0000256" key="4">
    <source>
        <dbReference type="ARBA" id="ARBA00022840"/>
    </source>
</evidence>
<comment type="caution">
    <text evidence="7">The sequence shown here is derived from an EMBL/GenBank/DDBJ whole genome shotgun (WGS) entry which is preliminary data.</text>
</comment>
<dbReference type="InterPro" id="IPR027417">
    <property type="entry name" value="P-loop_NTPase"/>
</dbReference>
<evidence type="ECO:0000256" key="2">
    <source>
        <dbReference type="ARBA" id="ARBA00009726"/>
    </source>
</evidence>
<dbReference type="Proteomes" id="UP001218218">
    <property type="component" value="Unassembled WGS sequence"/>
</dbReference>
<evidence type="ECO:0000256" key="3">
    <source>
        <dbReference type="ARBA" id="ARBA00022741"/>
    </source>
</evidence>
<dbReference type="SUPFAM" id="SSF52540">
    <property type="entry name" value="P-loop containing nucleoside triphosphate hydrolases"/>
    <property type="match status" value="1"/>
</dbReference>
<accession>A0AAD6Z2A1</accession>
<protein>
    <recommendedName>
        <fullName evidence="6">ABC transporter domain-containing protein</fullName>
    </recommendedName>
</protein>
<dbReference type="InterPro" id="IPR003439">
    <property type="entry name" value="ABC_transporter-like_ATP-bd"/>
</dbReference>
<reference evidence="7" key="1">
    <citation type="submission" date="2023-03" db="EMBL/GenBank/DDBJ databases">
        <title>Massive genome expansion in bonnet fungi (Mycena s.s.) driven by repeated elements and novel gene families across ecological guilds.</title>
        <authorList>
            <consortium name="Lawrence Berkeley National Laboratory"/>
            <person name="Harder C.B."/>
            <person name="Miyauchi S."/>
            <person name="Viragh M."/>
            <person name="Kuo A."/>
            <person name="Thoen E."/>
            <person name="Andreopoulos B."/>
            <person name="Lu D."/>
            <person name="Skrede I."/>
            <person name="Drula E."/>
            <person name="Henrissat B."/>
            <person name="Morin E."/>
            <person name="Kohler A."/>
            <person name="Barry K."/>
            <person name="LaButti K."/>
            <person name="Morin E."/>
            <person name="Salamov A."/>
            <person name="Lipzen A."/>
            <person name="Mereny Z."/>
            <person name="Hegedus B."/>
            <person name="Baldrian P."/>
            <person name="Stursova M."/>
            <person name="Weitz H."/>
            <person name="Taylor A."/>
            <person name="Grigoriev I.V."/>
            <person name="Nagy L.G."/>
            <person name="Martin F."/>
            <person name="Kauserud H."/>
        </authorList>
    </citation>
    <scope>NUCLEOTIDE SEQUENCE</scope>
    <source>
        <strain evidence="7">CBHHK002</strain>
    </source>
</reference>
<evidence type="ECO:0000259" key="6">
    <source>
        <dbReference type="Pfam" id="PF00005"/>
    </source>
</evidence>